<evidence type="ECO:0000256" key="5">
    <source>
        <dbReference type="ARBA" id="ARBA00022723"/>
    </source>
</evidence>
<dbReference type="GO" id="GO:0016706">
    <property type="term" value="F:2-oxoglutarate-dependent dioxygenase activity"/>
    <property type="evidence" value="ECO:0007669"/>
    <property type="project" value="InterPro"/>
</dbReference>
<evidence type="ECO:0000256" key="4">
    <source>
        <dbReference type="ARBA" id="ARBA00011738"/>
    </source>
</evidence>
<dbReference type="STRING" id="314271.RB2654_15584"/>
<dbReference type="GO" id="GO:0005506">
    <property type="term" value="F:iron ion binding"/>
    <property type="evidence" value="ECO:0007669"/>
    <property type="project" value="UniProtKB-ARBA"/>
</dbReference>
<sequence length="315" mass="35499">MNISHDTLQHFDAVDAYPTRLPDREQITPRRDPVLWSDWSEAAPISRDEAEHYRENGYLVRRDMFSPDELELLVDTAKHLRDTDADKRPADFVTEPNSDDVRTVFRLDEHSPLFARLAADTRLAGVAEFLLNDRVYLHQSRLNYKPGFKGKEFYWHSDFETWHAEDGLPRMRAVSASVLLTDNSSTNGPLMLIPGSQGEFIACLGETPDDNHESSLKAQEVGVPQPDTITRFAQHFGLDTATGPTGTVVFFDCNTLHGSNGNITPDPRSNAFFVFNAVTNRPVSPFAASKPRPQWLANRELIQPIDPIEGRLTRG</sequence>
<dbReference type="Proteomes" id="UP000002931">
    <property type="component" value="Unassembled WGS sequence"/>
</dbReference>
<evidence type="ECO:0000313" key="12">
    <source>
        <dbReference type="Proteomes" id="UP000002931"/>
    </source>
</evidence>
<comment type="subunit">
    <text evidence="4">Homodimer.</text>
</comment>
<organism evidence="11 12">
    <name type="scientific">Maritimibacter alkaliphilus HTCC2654</name>
    <dbReference type="NCBI Taxonomy" id="314271"/>
    <lineage>
        <taxon>Bacteria</taxon>
        <taxon>Pseudomonadati</taxon>
        <taxon>Pseudomonadota</taxon>
        <taxon>Alphaproteobacteria</taxon>
        <taxon>Rhodobacterales</taxon>
        <taxon>Roseobacteraceae</taxon>
        <taxon>Maritimibacter</taxon>
    </lineage>
</organism>
<dbReference type="Pfam" id="PF05721">
    <property type="entry name" value="PhyH"/>
    <property type="match status" value="1"/>
</dbReference>
<reference evidence="11 12" key="1">
    <citation type="journal article" date="2010" name="J. Bacteriol.">
        <title>Genome sequences of Pelagibaca bermudensis HTCC2601T and Maritimibacter alkaliphilus HTCC2654T, the type strains of two marine Roseobacter genera.</title>
        <authorList>
            <person name="Thrash J.C."/>
            <person name="Cho J.C."/>
            <person name="Ferriera S."/>
            <person name="Johnson J."/>
            <person name="Vergin K.L."/>
            <person name="Giovannoni S.J."/>
        </authorList>
    </citation>
    <scope>NUCLEOTIDE SEQUENCE [LARGE SCALE GENOMIC DNA]</scope>
    <source>
        <strain evidence="11 12">HTCC2654</strain>
    </source>
</reference>
<dbReference type="AlphaFoldDB" id="A3VML6"/>
<dbReference type="EC" id="1.14.11.55" evidence="10"/>
<comment type="catalytic activity">
    <reaction evidence="9">
        <text>L-ectoine + 2-oxoglutarate + O2 = 5-hydroxyectoine + succinate + CO2</text>
        <dbReference type="Rhea" id="RHEA:45740"/>
        <dbReference type="ChEBI" id="CHEBI:15379"/>
        <dbReference type="ChEBI" id="CHEBI:16526"/>
        <dbReference type="ChEBI" id="CHEBI:16810"/>
        <dbReference type="ChEBI" id="CHEBI:30031"/>
        <dbReference type="ChEBI" id="CHEBI:58515"/>
        <dbReference type="ChEBI" id="CHEBI:85413"/>
        <dbReference type="EC" id="1.14.11.55"/>
    </reaction>
</comment>
<dbReference type="Gene3D" id="2.60.120.620">
    <property type="entry name" value="q2cbj1_9rhob like domain"/>
    <property type="match status" value="1"/>
</dbReference>
<keyword evidence="6 11" id="KW-0223">Dioxygenase</keyword>
<comment type="similarity">
    <text evidence="3">Belongs to the PhyH family. EctD subfamily.</text>
</comment>
<evidence type="ECO:0000256" key="1">
    <source>
        <dbReference type="ARBA" id="ARBA00001954"/>
    </source>
</evidence>
<evidence type="ECO:0000256" key="10">
    <source>
        <dbReference type="NCBIfam" id="TIGR02408"/>
    </source>
</evidence>
<gene>
    <name evidence="11" type="ORF">RB2654_15584</name>
</gene>
<dbReference type="NCBIfam" id="TIGR02408">
    <property type="entry name" value="ectoine_ThpD"/>
    <property type="match status" value="1"/>
</dbReference>
<evidence type="ECO:0000313" key="11">
    <source>
        <dbReference type="EMBL" id="EAQ10518.1"/>
    </source>
</evidence>
<dbReference type="InterPro" id="IPR012774">
    <property type="entry name" value="EctD"/>
</dbReference>
<evidence type="ECO:0000256" key="6">
    <source>
        <dbReference type="ARBA" id="ARBA00022964"/>
    </source>
</evidence>
<keyword evidence="5" id="KW-0479">Metal-binding</keyword>
<keyword evidence="7" id="KW-0560">Oxidoreductase</keyword>
<dbReference type="eggNOG" id="COG5285">
    <property type="taxonomic scope" value="Bacteria"/>
</dbReference>
<dbReference type="HOGENOM" id="CLU_048953_5_0_5"/>
<evidence type="ECO:0000256" key="2">
    <source>
        <dbReference type="ARBA" id="ARBA00004063"/>
    </source>
</evidence>
<evidence type="ECO:0000256" key="3">
    <source>
        <dbReference type="ARBA" id="ARBA00007851"/>
    </source>
</evidence>
<comment type="function">
    <text evidence="2">Involved in the biosynthesis of 5-hydroxyectoine, called compatible solute, which helps organisms to survive extreme osmotic stress by acting as a highly soluble organic osmolyte. Catalyzes the 2-oxoglutarate-dependent selective hydroxylation of L-ectoine to yield (4S,5S)-5-hydroxyectoine.</text>
</comment>
<comment type="caution">
    <text evidence="11">The sequence shown here is derived from an EMBL/GenBank/DDBJ whole genome shotgun (WGS) entry which is preliminary data.</text>
</comment>
<dbReference type="PANTHER" id="PTHR20883">
    <property type="entry name" value="PHYTANOYL-COA DIOXYGENASE DOMAIN CONTAINING 1"/>
    <property type="match status" value="1"/>
</dbReference>
<dbReference type="RefSeq" id="WP_008333210.1">
    <property type="nucleotide sequence ID" value="NZ_CH902578.1"/>
</dbReference>
<proteinExistence type="inferred from homology"/>
<keyword evidence="12" id="KW-1185">Reference proteome</keyword>
<dbReference type="InterPro" id="IPR008775">
    <property type="entry name" value="Phytyl_CoA_dOase-like"/>
</dbReference>
<evidence type="ECO:0000256" key="7">
    <source>
        <dbReference type="ARBA" id="ARBA00023002"/>
    </source>
</evidence>
<dbReference type="OrthoDB" id="9791262at2"/>
<protein>
    <recommendedName>
        <fullName evidence="10">Ectoine hydroxylase</fullName>
        <ecNumber evidence="10">1.14.11.55</ecNumber>
    </recommendedName>
</protein>
<comment type="cofactor">
    <cofactor evidence="1">
        <name>Fe(2+)</name>
        <dbReference type="ChEBI" id="CHEBI:29033"/>
    </cofactor>
</comment>
<accession>A3VML6</accession>
<evidence type="ECO:0000256" key="9">
    <source>
        <dbReference type="ARBA" id="ARBA00049228"/>
    </source>
</evidence>
<keyword evidence="8" id="KW-0408">Iron</keyword>
<dbReference type="EMBL" id="AAMT01000034">
    <property type="protein sequence ID" value="EAQ10518.1"/>
    <property type="molecule type" value="Genomic_DNA"/>
</dbReference>
<name>A3VML6_9RHOB</name>
<dbReference type="PANTHER" id="PTHR20883:SF48">
    <property type="entry name" value="ECTOINE DIOXYGENASE"/>
    <property type="match status" value="1"/>
</dbReference>
<evidence type="ECO:0000256" key="8">
    <source>
        <dbReference type="ARBA" id="ARBA00023004"/>
    </source>
</evidence>
<dbReference type="SUPFAM" id="SSF51197">
    <property type="entry name" value="Clavaminate synthase-like"/>
    <property type="match status" value="1"/>
</dbReference>